<proteinExistence type="predicted"/>
<dbReference type="RefSeq" id="WP_163486809.1">
    <property type="nucleotide sequence ID" value="NZ_CP048739.1"/>
</dbReference>
<dbReference type="GO" id="GO:0004519">
    <property type="term" value="F:endonuclease activity"/>
    <property type="evidence" value="ECO:0007669"/>
    <property type="project" value="UniProtKB-KW"/>
</dbReference>
<name>A0A6C0UHJ1_9EURY</name>
<gene>
    <name evidence="2" type="ORF">G3I44_12205</name>
</gene>
<dbReference type="Proteomes" id="UP000465846">
    <property type="component" value="Chromosome"/>
</dbReference>
<dbReference type="InterPro" id="IPR003615">
    <property type="entry name" value="HNH_nuc"/>
</dbReference>
<feature type="domain" description="HNH nuclease" evidence="1">
    <location>
        <begin position="37"/>
        <end position="81"/>
    </location>
</feature>
<reference evidence="2 3" key="1">
    <citation type="submission" date="2020-02" db="EMBL/GenBank/DDBJ databases">
        <title>Whole genome sequence of Halogeometricum borinquense strain wsp4.</title>
        <authorList>
            <person name="Verma D.K."/>
            <person name="Gopal K."/>
            <person name="Prasad E.S."/>
        </authorList>
    </citation>
    <scope>NUCLEOTIDE SEQUENCE [LARGE SCALE GENOMIC DNA]</scope>
    <source>
        <strain evidence="3">wsp4</strain>
    </source>
</reference>
<evidence type="ECO:0000259" key="1">
    <source>
        <dbReference type="Pfam" id="PF13391"/>
    </source>
</evidence>
<dbReference type="GeneID" id="44080176"/>
<dbReference type="CDD" id="cd00085">
    <property type="entry name" value="HNHc"/>
    <property type="match status" value="1"/>
</dbReference>
<keyword evidence="2" id="KW-0255">Endonuclease</keyword>
<keyword evidence="2" id="KW-0378">Hydrolase</keyword>
<dbReference type="InterPro" id="IPR027417">
    <property type="entry name" value="P-loop_NTPase"/>
</dbReference>
<evidence type="ECO:0000313" key="3">
    <source>
        <dbReference type="Proteomes" id="UP000465846"/>
    </source>
</evidence>
<evidence type="ECO:0000313" key="2">
    <source>
        <dbReference type="EMBL" id="QIB74976.1"/>
    </source>
</evidence>
<dbReference type="SUPFAM" id="SSF52540">
    <property type="entry name" value="P-loop containing nucleoside triphosphate hydrolases"/>
    <property type="match status" value="1"/>
</dbReference>
<keyword evidence="2" id="KW-0540">Nuclease</keyword>
<dbReference type="SUPFAM" id="SSF48452">
    <property type="entry name" value="TPR-like"/>
    <property type="match status" value="1"/>
</dbReference>
<dbReference type="InterPro" id="IPR011990">
    <property type="entry name" value="TPR-like_helical_dom_sf"/>
</dbReference>
<dbReference type="AlphaFoldDB" id="A0A6C0UHJ1"/>
<organism evidence="2 3">
    <name type="scientific">Halogeometricum borinquense</name>
    <dbReference type="NCBI Taxonomy" id="60847"/>
    <lineage>
        <taxon>Archaea</taxon>
        <taxon>Methanobacteriati</taxon>
        <taxon>Methanobacteriota</taxon>
        <taxon>Stenosarchaea group</taxon>
        <taxon>Halobacteria</taxon>
        <taxon>Halobacteriales</taxon>
        <taxon>Haloferacaceae</taxon>
        <taxon>Halogeometricum</taxon>
    </lineage>
</organism>
<accession>A0A6C0UHJ1</accession>
<dbReference type="Gene3D" id="1.25.40.10">
    <property type="entry name" value="Tetratricopeptide repeat domain"/>
    <property type="match status" value="1"/>
</dbReference>
<dbReference type="EMBL" id="CP048739">
    <property type="protein sequence ID" value="QIB74976.1"/>
    <property type="molecule type" value="Genomic_DNA"/>
</dbReference>
<dbReference type="Pfam" id="PF13391">
    <property type="entry name" value="HNH_2"/>
    <property type="match status" value="1"/>
</dbReference>
<sequence length="1020" mass="115969">MSIKRSTLKKLWAASGNQCGYPGCDETVVNIEEGIVVAEICHIRAQSSGGPRYDPDMNEEEVDEYSNLILLCPTHHTYIDKNPGEYPPEKLKRWKEEQESESSPELELPDNLLDKLQWADARLEGEIFSQDQEGDFREYLQKNTDHSQRLPYVERQEVPDELDQKHLIVGPKGSGKSRVLFERALSRFETGDVQSVFLPSRAATRIEDIQPALDYEYDGDVLLVWDDIHDASPDDAGNLFYETVLKLQDRLSDHQSLHVLATARSEEYHQLPNYRQWSEDRVWSSFKQTKLGILNRSDAEKLIKEAISGYDLTFTDSARRQFETLVEFESPTPFYIESACSHLEKVVDGEITRGDIIDLPKHGVEIWRQHYRDLIDKDPDARFVLLSLKLLNRISGVAGNSVVRGIFANVFNRELINFEGALRRLQEQHWISEVGIESELRTHAIQLEAIDDSVDLYLDQLAEFLLSDFAESEPDQATGMAINLALEVFLDPSLTDESLIDEIAENILSSELVERVSPEIKWMLYNNYAGVLAARGELVRALSWTTRAIQMLPTNPVGYVNHQKIASQLGEETVAINSQQRAVELAPDADQLTQPELRAQLAECLHRHGHTDRAKEEFQTALENSGDDPFIAQRFAEFCEDINQIGTARSLHSLAVEQTDSISTLLQYTRFLQRHGPEETYKEMKEQILQATPENIATLSDAFEQTQKYKLQWTEEGHNSPLITDLPEYQMLEQARDLNIAEGPAEAAAWLESQITEPALPVLEQLVEFYFDAGQPEDAYRVFDKFLPIVAEQCPPLKVSELTIDVAHELDAADAGEKAIEIAESAVDQFATENEENRQAQSMLLRHMAGLDNYDPMHSLILPYRLGKSHLFHGDFENALNTFFDVWTVRNDVPDEEADVGMEYGVKAGCISLALVEIMRGWGGRLTGDSFPVEEINQFVLENISIVSDEFQQLYAEIQIHRGEGDPLCEKDELPEPERIYPDQVDIDESAVEYPMIEREDIAITSTLRAYLQMDPKDIF</sequence>
<protein>
    <submittedName>
        <fullName evidence="2">HNH endonuclease</fullName>
    </submittedName>
</protein>